<dbReference type="AlphaFoldDB" id="D3HPH2"/>
<dbReference type="KEGG" id="llo:LLO_0455"/>
<proteinExistence type="predicted"/>
<organism evidence="1 2">
    <name type="scientific">Legionella longbeachae serogroup 1 (strain NSW150)</name>
    <dbReference type="NCBI Taxonomy" id="661367"/>
    <lineage>
        <taxon>Bacteria</taxon>
        <taxon>Pseudomonadati</taxon>
        <taxon>Pseudomonadota</taxon>
        <taxon>Gammaproteobacteria</taxon>
        <taxon>Legionellales</taxon>
        <taxon>Legionellaceae</taxon>
        <taxon>Legionella</taxon>
    </lineage>
</organism>
<dbReference type="EMBL" id="FN650140">
    <property type="protein sequence ID" value="CBJ10786.1"/>
    <property type="molecule type" value="Genomic_DNA"/>
</dbReference>
<accession>D3HPH2</accession>
<dbReference type="HOGENOM" id="CLU_2788789_0_0_6"/>
<reference evidence="1 2" key="1">
    <citation type="journal article" date="2010" name="PLoS Genet.">
        <title>Analysis of the Legionella longbeachae genome and transcriptome uncovers unique strategies to cause Legionnaires' disease.</title>
        <authorList>
            <person name="Cazalet C."/>
            <person name="Gomez-Valero L."/>
            <person name="Rusniok C."/>
            <person name="Lomma M."/>
            <person name="Dervins-Ravault D."/>
            <person name="Newton H."/>
            <person name="Sansom F."/>
            <person name="Jarraud S."/>
            <person name="Zidane N."/>
            <person name="Ma L."/>
            <person name="Bouchier C."/>
            <person name="Etienne J."/>
            <person name="Hartland E."/>
            <person name="Buchrieser C."/>
        </authorList>
    </citation>
    <scope>NUCLEOTIDE SEQUENCE [LARGE SCALE GENOMIC DNA]</scope>
    <source>
        <strain evidence="1 2">NSW150</strain>
    </source>
</reference>
<protein>
    <submittedName>
        <fullName evidence="1">Uncharacterized protein</fullName>
    </submittedName>
</protein>
<name>D3HPH2_LEGLN</name>
<evidence type="ECO:0000313" key="2">
    <source>
        <dbReference type="Proteomes" id="UP000001060"/>
    </source>
</evidence>
<gene>
    <name evidence="1" type="ordered locus">LLO_0455</name>
</gene>
<keyword evidence="2" id="KW-1185">Reference proteome</keyword>
<evidence type="ECO:0000313" key="1">
    <source>
        <dbReference type="EMBL" id="CBJ10786.1"/>
    </source>
</evidence>
<sequence length="68" mass="7904">MRLIFLKDWGNTGNDFLSSEPVTEFTMEVYVEFQASYHLHRLAHYSPKQPPYLTLLNGSGRISHSLYV</sequence>
<dbReference type="Proteomes" id="UP000001060">
    <property type="component" value="Chromosome"/>
</dbReference>